<reference evidence="3" key="1">
    <citation type="submission" date="2012-03" db="EMBL/GenBank/DDBJ databases">
        <title>Complete genome of Caldisphaera lagunensis DSM 15908.</title>
        <authorList>
            <person name="Lucas S."/>
            <person name="Copeland A."/>
            <person name="Lapidus A."/>
            <person name="Glavina del Rio T."/>
            <person name="Dalin E."/>
            <person name="Tice H."/>
            <person name="Bruce D."/>
            <person name="Goodwin L."/>
            <person name="Pitluck S."/>
            <person name="Peters L."/>
            <person name="Mikhailova N."/>
            <person name="Teshima H."/>
            <person name="Kyrpides N."/>
            <person name="Mavromatis K."/>
            <person name="Ivanova N."/>
            <person name="Brettin T."/>
            <person name="Detter J.C."/>
            <person name="Han C."/>
            <person name="Larimer F."/>
            <person name="Land M."/>
            <person name="Hauser L."/>
            <person name="Markowitz V."/>
            <person name="Cheng J.-F."/>
            <person name="Hugenholtz P."/>
            <person name="Woyke T."/>
            <person name="Wu D."/>
            <person name="Spring S."/>
            <person name="Schroeder M."/>
            <person name="Brambilla E."/>
            <person name="Klenk H.-P."/>
            <person name="Eisen J.A."/>
        </authorList>
    </citation>
    <scope>NUCLEOTIDE SEQUENCE [LARGE SCALE GENOMIC DNA]</scope>
    <source>
        <strain evidence="3">DSM 15908 / JCM 11604 / IC-154</strain>
    </source>
</reference>
<evidence type="ECO:0000313" key="2">
    <source>
        <dbReference type="EMBL" id="AFZ70809.1"/>
    </source>
</evidence>
<evidence type="ECO:0000259" key="1">
    <source>
        <dbReference type="SMART" id="SM00966"/>
    </source>
</evidence>
<dbReference type="EMBL" id="CP003378">
    <property type="protein sequence ID" value="AFZ70809.1"/>
    <property type="molecule type" value="Genomic_DNA"/>
</dbReference>
<dbReference type="HOGENOM" id="CLU_945268_0_0_2"/>
<gene>
    <name evidence="2" type="ordered locus">Calag_1087</name>
</gene>
<dbReference type="SUPFAM" id="SSF89447">
    <property type="entry name" value="AbrB/MazE/MraZ-like"/>
    <property type="match status" value="1"/>
</dbReference>
<name>L0ABK9_CALLD</name>
<dbReference type="AlphaFoldDB" id="L0ABK9"/>
<evidence type="ECO:0000313" key="3">
    <source>
        <dbReference type="Proteomes" id="UP000010469"/>
    </source>
</evidence>
<dbReference type="GeneID" id="14212347"/>
<sequence>MSLNSTRRIQRLGGSSLIVTLPKQWAKKLGLKVGDELMILEEGDHLKLVPANNKAAIKAETVSIKYNGVAKIAGPKIIADCAFIHGYNRLNINVKGLDNIAYENLVKTLNENDKVENVVEGIDNVEVELLNPQEDDSSKLIKELNSKLQDMISIATNGEDVKSDLEKIRKEAEDISMTILRTSKKEGEQLDSIAYGLILSLPNLVYTYLVLSSKEKIIKDSQQLAIVLSDLLGGIASSSGRRILNAVKIASESKNNENSTLASIYSIIESIGTKLICPAIIDENMELDLEEQ</sequence>
<dbReference type="Pfam" id="PF04014">
    <property type="entry name" value="MazE_antitoxin"/>
    <property type="match status" value="1"/>
</dbReference>
<organism evidence="2 3">
    <name type="scientific">Caldisphaera lagunensis (strain DSM 15908 / JCM 11604 / ANMR 0165 / IC-154)</name>
    <dbReference type="NCBI Taxonomy" id="1056495"/>
    <lineage>
        <taxon>Archaea</taxon>
        <taxon>Thermoproteota</taxon>
        <taxon>Thermoprotei</taxon>
        <taxon>Acidilobales</taxon>
        <taxon>Caldisphaeraceae</taxon>
        <taxon>Caldisphaera</taxon>
    </lineage>
</organism>
<dbReference type="SMART" id="SM00966">
    <property type="entry name" value="SpoVT_AbrB"/>
    <property type="match status" value="1"/>
</dbReference>
<protein>
    <submittedName>
        <fullName evidence="2">Looped-hinge helix DNA binding domain, AbrB family</fullName>
    </submittedName>
</protein>
<dbReference type="OrthoDB" id="40991at2157"/>
<proteinExistence type="predicted"/>
<dbReference type="InParanoid" id="L0ABK9"/>
<dbReference type="RefSeq" id="WP_015232706.1">
    <property type="nucleotide sequence ID" value="NC_019791.1"/>
</dbReference>
<dbReference type="Proteomes" id="UP000010469">
    <property type="component" value="Chromosome"/>
</dbReference>
<dbReference type="GO" id="GO:0003677">
    <property type="term" value="F:DNA binding"/>
    <property type="evidence" value="ECO:0007669"/>
    <property type="project" value="InterPro"/>
</dbReference>
<accession>L0ABK9</accession>
<dbReference type="InterPro" id="IPR037914">
    <property type="entry name" value="SpoVT-AbrB_sf"/>
</dbReference>
<feature type="domain" description="SpoVT-AbrB" evidence="1">
    <location>
        <begin position="11"/>
        <end position="56"/>
    </location>
</feature>
<dbReference type="NCBIfam" id="TIGR01439">
    <property type="entry name" value="lp_hng_hel_AbrB"/>
    <property type="match status" value="1"/>
</dbReference>
<dbReference type="STRING" id="1056495.Calag_1087"/>
<dbReference type="eggNOG" id="arCOG00318">
    <property type="taxonomic scope" value="Archaea"/>
</dbReference>
<keyword evidence="3" id="KW-1185">Reference proteome</keyword>
<dbReference type="KEGG" id="clg:Calag_1087"/>
<dbReference type="InterPro" id="IPR007159">
    <property type="entry name" value="SpoVT-AbrB_dom"/>
</dbReference>